<dbReference type="InterPro" id="IPR038765">
    <property type="entry name" value="Papain-like_cys_pep_sf"/>
</dbReference>
<name>A0A7Y9JII3_9ACTN</name>
<sequence>MKGKQSKRSRVLRPGPWATVTLTGLAVFGVTAAVPTTLQHASTENVAAVQTVPQQRTAGQQAAPRRAAPQEQVRAQAEVLKEFKAPAKAEPSTKTKTKTKKLAAEPVSDERSKVIKRAETWHPHSDERVPYSQTSTHNGYRTDCSGFVSMALGLPEPGTNTVGLTSSRYTERIEMSELKKGDLVMDALGSNTTRHVVIFEKWADKEHSSYWAYEQRGRYGTDHRTLDYGLSSDDEYKAYRPTSLK</sequence>
<feature type="region of interest" description="Disordered" evidence="1">
    <location>
        <begin position="86"/>
        <end position="111"/>
    </location>
</feature>
<feature type="compositionally biased region" description="Low complexity" evidence="1">
    <location>
        <begin position="53"/>
        <end position="73"/>
    </location>
</feature>
<organism evidence="2 3">
    <name type="scientific">Actinomadura luteofluorescens</name>
    <dbReference type="NCBI Taxonomy" id="46163"/>
    <lineage>
        <taxon>Bacteria</taxon>
        <taxon>Bacillati</taxon>
        <taxon>Actinomycetota</taxon>
        <taxon>Actinomycetes</taxon>
        <taxon>Streptosporangiales</taxon>
        <taxon>Thermomonosporaceae</taxon>
        <taxon>Actinomadura</taxon>
    </lineage>
</organism>
<comment type="caution">
    <text evidence="2">The sequence shown here is derived from an EMBL/GenBank/DDBJ whole genome shotgun (WGS) entry which is preliminary data.</text>
</comment>
<dbReference type="SUPFAM" id="SSF54001">
    <property type="entry name" value="Cysteine proteinases"/>
    <property type="match status" value="1"/>
</dbReference>
<dbReference type="AlphaFoldDB" id="A0A7Y9JII3"/>
<evidence type="ECO:0000313" key="3">
    <source>
        <dbReference type="Proteomes" id="UP000529783"/>
    </source>
</evidence>
<feature type="region of interest" description="Disordered" evidence="1">
    <location>
        <begin position="52"/>
        <end position="73"/>
    </location>
</feature>
<dbReference type="EMBL" id="JACCBA010000001">
    <property type="protein sequence ID" value="NYD49688.1"/>
    <property type="molecule type" value="Genomic_DNA"/>
</dbReference>
<accession>A0A7Y9JII3</accession>
<dbReference type="Proteomes" id="UP000529783">
    <property type="component" value="Unassembled WGS sequence"/>
</dbReference>
<gene>
    <name evidence="2" type="ORF">BJY14_005671</name>
</gene>
<keyword evidence="3" id="KW-1185">Reference proteome</keyword>
<proteinExistence type="predicted"/>
<protein>
    <submittedName>
        <fullName evidence="2">Cell wall-associated NlpC family hydrolase</fullName>
    </submittedName>
</protein>
<keyword evidence="2" id="KW-0378">Hydrolase</keyword>
<evidence type="ECO:0000256" key="1">
    <source>
        <dbReference type="SAM" id="MobiDB-lite"/>
    </source>
</evidence>
<dbReference type="GO" id="GO:0016787">
    <property type="term" value="F:hydrolase activity"/>
    <property type="evidence" value="ECO:0007669"/>
    <property type="project" value="UniProtKB-KW"/>
</dbReference>
<dbReference type="Gene3D" id="3.90.1720.10">
    <property type="entry name" value="endopeptidase domain like (from Nostoc punctiforme)"/>
    <property type="match status" value="1"/>
</dbReference>
<evidence type="ECO:0000313" key="2">
    <source>
        <dbReference type="EMBL" id="NYD49688.1"/>
    </source>
</evidence>
<dbReference type="RefSeq" id="WP_179846361.1">
    <property type="nucleotide sequence ID" value="NZ_JACCBA010000001.1"/>
</dbReference>
<reference evidence="2 3" key="1">
    <citation type="submission" date="2020-07" db="EMBL/GenBank/DDBJ databases">
        <title>Sequencing the genomes of 1000 actinobacteria strains.</title>
        <authorList>
            <person name="Klenk H.-P."/>
        </authorList>
    </citation>
    <scope>NUCLEOTIDE SEQUENCE [LARGE SCALE GENOMIC DNA]</scope>
    <source>
        <strain evidence="2 3">DSM 40398</strain>
    </source>
</reference>